<gene>
    <name evidence="1" type="ORF">BDM02DRAFT_3184729</name>
</gene>
<reference evidence="1" key="2">
    <citation type="journal article" date="2020" name="Nat. Commun.">
        <title>Large-scale genome sequencing of mycorrhizal fungi provides insights into the early evolution of symbiotic traits.</title>
        <authorList>
            <person name="Miyauchi S."/>
            <person name="Kiss E."/>
            <person name="Kuo A."/>
            <person name="Drula E."/>
            <person name="Kohler A."/>
            <person name="Sanchez-Garcia M."/>
            <person name="Morin E."/>
            <person name="Andreopoulos B."/>
            <person name="Barry K.W."/>
            <person name="Bonito G."/>
            <person name="Buee M."/>
            <person name="Carver A."/>
            <person name="Chen C."/>
            <person name="Cichocki N."/>
            <person name="Clum A."/>
            <person name="Culley D."/>
            <person name="Crous P.W."/>
            <person name="Fauchery L."/>
            <person name="Girlanda M."/>
            <person name="Hayes R.D."/>
            <person name="Keri Z."/>
            <person name="LaButti K."/>
            <person name="Lipzen A."/>
            <person name="Lombard V."/>
            <person name="Magnuson J."/>
            <person name="Maillard F."/>
            <person name="Murat C."/>
            <person name="Nolan M."/>
            <person name="Ohm R.A."/>
            <person name="Pangilinan J."/>
            <person name="Pereira M.F."/>
            <person name="Perotto S."/>
            <person name="Peter M."/>
            <person name="Pfister S."/>
            <person name="Riley R."/>
            <person name="Sitrit Y."/>
            <person name="Stielow J.B."/>
            <person name="Szollosi G."/>
            <person name="Zifcakova L."/>
            <person name="Stursova M."/>
            <person name="Spatafora J.W."/>
            <person name="Tedersoo L."/>
            <person name="Vaario L.M."/>
            <person name="Yamada A."/>
            <person name="Yan M."/>
            <person name="Wang P."/>
            <person name="Xu J."/>
            <person name="Bruns T."/>
            <person name="Baldrian P."/>
            <person name="Vilgalys R."/>
            <person name="Dunand C."/>
            <person name="Henrissat B."/>
            <person name="Grigoriev I.V."/>
            <person name="Hibbett D."/>
            <person name="Nagy L.G."/>
            <person name="Martin F.M."/>
        </authorList>
    </citation>
    <scope>NUCLEOTIDE SEQUENCE</scope>
    <source>
        <strain evidence="1">P2</strain>
    </source>
</reference>
<sequence length="1130" mass="129297">MPRRVQVSDSEEEESQRPPVARKPRRVTNGSQNPRNFTQTDGVPDSEEEAEESPKGRKRARANTGGDSHQVKDETDESSRSGTLIRDTDGYVTGSIVRIQLRNFVTYDFVEFHPGPYLNMVVGPNGTGKSTIACAICLGLNFPPSVLGRQDLNSFVKQTKQNGHIEIELKGHPGKLNIVIRRELIEGTRNTSFIINGKSAVGKDVNATIAQLNIQVGNLCAFLPQDRVAEFARLTPQNLLKETQRAAGNENLTTWHEALIRSGQELKELETRIAGDKEKLATLKDRNATLEKEVKRFEERQALENKKNLLDVILPFVEYKLAMVEYRNKKEERAQHHEKMRVLKKKHQPMLQLKDELNNRTKTLEITRKKMKDSIRETVNTLRKRQMDDENICARQEGIINKLVDLRKAEKERQRRIQELEKQISKLRETLESPLETEDQEKLEAELNSARLKHERLKAELSALDYQRRQDYDAEAAVQRQYEGYQQELQRLDNEAHVKLQNLRRMDQDCADTVIWLRENQRRFRHPVLEPPCLSISVKDQRYINAVDTLISHDTMKTFVAQCDEDYKLLMKLVADTTEALGRRGRIIGWFRPKGQPSPQPIDPTKLKAHGFDGYALDYIECPEELKWFLQVNGLHRTPIALNERSVNINENMQTIGEKGGGNFIAGSVIYNLSRSRYGKRLVQSTARDYGNARWLGRANVDPSERENLQNKVQEAQVQLQVAKEAISKYRERENELRADEVSMGRQLRGLQERKDNIIKEQRKRAAIPVRISNLESELNEKINAPSMEDQKAKYKKDIEKTINDRMIVMKGVVKIARCLETEQQEMIKTGLETCQVESDSEYLDTKSEDMMAEINEALVAFNDANHKFQSAKQVSKEKLTESRDKLEAASEEVQGLFQTLQNEGKLDEMPADEVKGELEQVENELEMNLATNRNVIEQYQQRQAQIEQLTHDASWEPALKALVSSIGAKFSAAFDRIGCAGEIQIAPNEEDYAQWAIDILVKFRDNEKLQLLTGQRQSGGERSLTTILYLMSLMEQARSPFSLVDEINQGMDARAERLVHNQLVDVTCSSDVGQYFLITPKLLPNLDYHPRMKVLCVYNGEWLPGEADEGSLMGLVNKFLEKGRGRAEA</sequence>
<keyword evidence="1" id="KW-0378">Hydrolase</keyword>
<keyword evidence="2" id="KW-1185">Reference proteome</keyword>
<comment type="caution">
    <text evidence="1">The sequence shown here is derived from an EMBL/GenBank/DDBJ whole genome shotgun (WGS) entry which is preliminary data.</text>
</comment>
<organism evidence="1 2">
    <name type="scientific">Thelephora ganbajun</name>
    <name type="common">Ganba fungus</name>
    <dbReference type="NCBI Taxonomy" id="370292"/>
    <lineage>
        <taxon>Eukaryota</taxon>
        <taxon>Fungi</taxon>
        <taxon>Dikarya</taxon>
        <taxon>Basidiomycota</taxon>
        <taxon>Agaricomycotina</taxon>
        <taxon>Agaricomycetes</taxon>
        <taxon>Thelephorales</taxon>
        <taxon>Thelephoraceae</taxon>
        <taxon>Thelephora</taxon>
    </lineage>
</organism>
<proteinExistence type="predicted"/>
<accession>A0ACB6ZNK5</accession>
<reference evidence="1" key="1">
    <citation type="submission" date="2019-10" db="EMBL/GenBank/DDBJ databases">
        <authorList>
            <consortium name="DOE Joint Genome Institute"/>
            <person name="Kuo A."/>
            <person name="Miyauchi S."/>
            <person name="Kiss E."/>
            <person name="Drula E."/>
            <person name="Kohler A."/>
            <person name="Sanchez-Garcia M."/>
            <person name="Andreopoulos B."/>
            <person name="Barry K.W."/>
            <person name="Bonito G."/>
            <person name="Buee M."/>
            <person name="Carver A."/>
            <person name="Chen C."/>
            <person name="Cichocki N."/>
            <person name="Clum A."/>
            <person name="Culley D."/>
            <person name="Crous P.W."/>
            <person name="Fauchery L."/>
            <person name="Girlanda M."/>
            <person name="Hayes R."/>
            <person name="Keri Z."/>
            <person name="Labutti K."/>
            <person name="Lipzen A."/>
            <person name="Lombard V."/>
            <person name="Magnuson J."/>
            <person name="Maillard F."/>
            <person name="Morin E."/>
            <person name="Murat C."/>
            <person name="Nolan M."/>
            <person name="Ohm R."/>
            <person name="Pangilinan J."/>
            <person name="Pereira M."/>
            <person name="Perotto S."/>
            <person name="Peter M."/>
            <person name="Riley R."/>
            <person name="Sitrit Y."/>
            <person name="Stielow B."/>
            <person name="Szollosi G."/>
            <person name="Zifcakova L."/>
            <person name="Stursova M."/>
            <person name="Spatafora J.W."/>
            <person name="Tedersoo L."/>
            <person name="Vaario L.-M."/>
            <person name="Yamada A."/>
            <person name="Yan M."/>
            <person name="Wang P."/>
            <person name="Xu J."/>
            <person name="Bruns T."/>
            <person name="Baldrian P."/>
            <person name="Vilgalys R."/>
            <person name="Henrissat B."/>
            <person name="Grigoriev I.V."/>
            <person name="Hibbett D."/>
            <person name="Nagy L.G."/>
            <person name="Martin F.M."/>
        </authorList>
    </citation>
    <scope>NUCLEOTIDE SEQUENCE</scope>
    <source>
        <strain evidence="1">P2</strain>
    </source>
</reference>
<protein>
    <submittedName>
        <fullName evidence="1">P-loop containing nucleoside triphosphate hydrolase protein</fullName>
    </submittedName>
</protein>
<evidence type="ECO:0000313" key="2">
    <source>
        <dbReference type="Proteomes" id="UP000886501"/>
    </source>
</evidence>
<evidence type="ECO:0000313" key="1">
    <source>
        <dbReference type="EMBL" id="KAF9651246.1"/>
    </source>
</evidence>
<name>A0ACB6ZNK5_THEGA</name>
<dbReference type="Proteomes" id="UP000886501">
    <property type="component" value="Unassembled WGS sequence"/>
</dbReference>
<dbReference type="EMBL" id="MU117977">
    <property type="protein sequence ID" value="KAF9651246.1"/>
    <property type="molecule type" value="Genomic_DNA"/>
</dbReference>